<dbReference type="SUPFAM" id="SSF56300">
    <property type="entry name" value="Metallo-dependent phosphatases"/>
    <property type="match status" value="1"/>
</dbReference>
<organism evidence="2 3">
    <name type="scientific">Alloacidobacterium dinghuense</name>
    <dbReference type="NCBI Taxonomy" id="2763107"/>
    <lineage>
        <taxon>Bacteria</taxon>
        <taxon>Pseudomonadati</taxon>
        <taxon>Acidobacteriota</taxon>
        <taxon>Terriglobia</taxon>
        <taxon>Terriglobales</taxon>
        <taxon>Acidobacteriaceae</taxon>
        <taxon>Alloacidobacterium</taxon>
    </lineage>
</organism>
<evidence type="ECO:0000313" key="2">
    <source>
        <dbReference type="EMBL" id="QNI32089.1"/>
    </source>
</evidence>
<dbReference type="InterPro" id="IPR051693">
    <property type="entry name" value="UPF0046_metallophosphoest"/>
</dbReference>
<dbReference type="PANTHER" id="PTHR12905:SF0">
    <property type="entry name" value="CALCINEURIN-LIKE PHOSPHOESTERASE DOMAIN-CONTAINING PROTEIN"/>
    <property type="match status" value="1"/>
</dbReference>
<dbReference type="GO" id="GO:0016787">
    <property type="term" value="F:hydrolase activity"/>
    <property type="evidence" value="ECO:0007669"/>
    <property type="project" value="InterPro"/>
</dbReference>
<keyword evidence="3" id="KW-1185">Reference proteome</keyword>
<dbReference type="AlphaFoldDB" id="A0A7G8BHR9"/>
<evidence type="ECO:0000259" key="1">
    <source>
        <dbReference type="Pfam" id="PF00149"/>
    </source>
</evidence>
<gene>
    <name evidence="2" type="ORF">H7849_24340</name>
</gene>
<feature type="domain" description="Calcineurin-like phosphoesterase" evidence="1">
    <location>
        <begin position="26"/>
        <end position="192"/>
    </location>
</feature>
<dbReference type="Proteomes" id="UP000515312">
    <property type="component" value="Chromosome"/>
</dbReference>
<dbReference type="KEGG" id="adin:H7849_24340"/>
<dbReference type="EMBL" id="CP060394">
    <property type="protein sequence ID" value="QNI32089.1"/>
    <property type="molecule type" value="Genomic_DNA"/>
</dbReference>
<dbReference type="RefSeq" id="WP_186743045.1">
    <property type="nucleotide sequence ID" value="NZ_CP060394.1"/>
</dbReference>
<dbReference type="CDD" id="cd07379">
    <property type="entry name" value="MPP_239FB"/>
    <property type="match status" value="1"/>
</dbReference>
<evidence type="ECO:0000313" key="3">
    <source>
        <dbReference type="Proteomes" id="UP000515312"/>
    </source>
</evidence>
<sequence>MKVDQRKRKSSRLLGRKTNLQLVLLSDTHELHRELNVPSGDILIHAGDFTMFSRSLRSIIDFNEWLGELPHRWKVVIPGNHETFLQTNPANRSLVNNAAVLINEAVEIAGFRIWGSPVTPGFGPAFSVNSADERRLLYDTIPDNTDILITHGPPYGILDSGSDSQFHAGDRELFNAISRVKPRLSVFGHIHGCHGVIATEETIFANAALLGPLGDIDEEPIVLTIPQK</sequence>
<dbReference type="Gene3D" id="3.60.21.10">
    <property type="match status" value="1"/>
</dbReference>
<proteinExistence type="predicted"/>
<dbReference type="InterPro" id="IPR004843">
    <property type="entry name" value="Calcineurin-like_PHP"/>
</dbReference>
<reference evidence="2 3" key="1">
    <citation type="submission" date="2020-08" db="EMBL/GenBank/DDBJ databases">
        <title>Edaphobacter telluris sp. nov. and Acidobacterium dinghuensis sp. nov., two acidobacteria isolated from forest soil.</title>
        <authorList>
            <person name="Fu J."/>
            <person name="Qiu L."/>
        </authorList>
    </citation>
    <scope>NUCLEOTIDE SEQUENCE [LARGE SCALE GENOMIC DNA]</scope>
    <source>
        <strain evidence="2">4Y35</strain>
    </source>
</reference>
<dbReference type="PANTHER" id="PTHR12905">
    <property type="entry name" value="METALLOPHOSPHOESTERASE"/>
    <property type="match status" value="1"/>
</dbReference>
<accession>A0A7G8BHR9</accession>
<name>A0A7G8BHR9_9BACT</name>
<dbReference type="InterPro" id="IPR029052">
    <property type="entry name" value="Metallo-depent_PP-like"/>
</dbReference>
<protein>
    <submittedName>
        <fullName evidence="2">Metallophosphatase domain-containing protein</fullName>
    </submittedName>
</protein>
<dbReference type="Pfam" id="PF00149">
    <property type="entry name" value="Metallophos"/>
    <property type="match status" value="1"/>
</dbReference>